<protein>
    <submittedName>
        <fullName evidence="1">17284_t:CDS:1</fullName>
    </submittedName>
</protein>
<reference evidence="1" key="1">
    <citation type="submission" date="2021-06" db="EMBL/GenBank/DDBJ databases">
        <authorList>
            <person name="Kallberg Y."/>
            <person name="Tangrot J."/>
            <person name="Rosling A."/>
        </authorList>
    </citation>
    <scope>NUCLEOTIDE SEQUENCE</scope>
    <source>
        <strain evidence="1">IN212</strain>
    </source>
</reference>
<keyword evidence="2" id="KW-1185">Reference proteome</keyword>
<feature type="non-terminal residue" evidence="1">
    <location>
        <position position="1"/>
    </location>
</feature>
<sequence>ELEPVCDQDLSWLDSGIEMQNSSEIQDLFLPDVNAESSSEIQDSVISSSDNEISQKSCNTESFLEDEFFTYNTTSDDFSDSENNYLVDEFSAYNTISDDYSDSEDDYSQNGIT</sequence>
<name>A0A9N9DPC2_9GLOM</name>
<evidence type="ECO:0000313" key="1">
    <source>
        <dbReference type="EMBL" id="CAG8648440.1"/>
    </source>
</evidence>
<gene>
    <name evidence="1" type="ORF">RFULGI_LOCUS8351</name>
</gene>
<organism evidence="1 2">
    <name type="scientific">Racocetra fulgida</name>
    <dbReference type="NCBI Taxonomy" id="60492"/>
    <lineage>
        <taxon>Eukaryota</taxon>
        <taxon>Fungi</taxon>
        <taxon>Fungi incertae sedis</taxon>
        <taxon>Mucoromycota</taxon>
        <taxon>Glomeromycotina</taxon>
        <taxon>Glomeromycetes</taxon>
        <taxon>Diversisporales</taxon>
        <taxon>Gigasporaceae</taxon>
        <taxon>Racocetra</taxon>
    </lineage>
</organism>
<dbReference type="AlphaFoldDB" id="A0A9N9DPC2"/>
<dbReference type="EMBL" id="CAJVPZ010013390">
    <property type="protein sequence ID" value="CAG8648440.1"/>
    <property type="molecule type" value="Genomic_DNA"/>
</dbReference>
<evidence type="ECO:0000313" key="2">
    <source>
        <dbReference type="Proteomes" id="UP000789396"/>
    </source>
</evidence>
<proteinExistence type="predicted"/>
<dbReference type="Proteomes" id="UP000789396">
    <property type="component" value="Unassembled WGS sequence"/>
</dbReference>
<comment type="caution">
    <text evidence="1">The sequence shown here is derived from an EMBL/GenBank/DDBJ whole genome shotgun (WGS) entry which is preliminary data.</text>
</comment>
<accession>A0A9N9DPC2</accession>